<dbReference type="Proteomes" id="UP000606974">
    <property type="component" value="Unassembled WGS sequence"/>
</dbReference>
<dbReference type="SMART" id="SM00028">
    <property type="entry name" value="TPR"/>
    <property type="match status" value="10"/>
</dbReference>
<dbReference type="Gene3D" id="1.25.40.10">
    <property type="entry name" value="Tetratricopeptide repeat domain"/>
    <property type="match status" value="6"/>
</dbReference>
<feature type="repeat" description="TPR" evidence="3">
    <location>
        <begin position="640"/>
        <end position="673"/>
    </location>
</feature>
<proteinExistence type="predicted"/>
<dbReference type="PANTHER" id="PTHR15704:SF7">
    <property type="entry name" value="SUPERKILLER COMPLEX PROTEIN 3"/>
    <property type="match status" value="1"/>
</dbReference>
<feature type="repeat" description="TPR" evidence="3">
    <location>
        <begin position="443"/>
        <end position="476"/>
    </location>
</feature>
<dbReference type="InterPro" id="IPR040962">
    <property type="entry name" value="TPR_22"/>
</dbReference>
<keyword evidence="1" id="KW-0677">Repeat</keyword>
<dbReference type="InterPro" id="IPR011990">
    <property type="entry name" value="TPR-like_helical_dom_sf"/>
</dbReference>
<dbReference type="GO" id="GO:0055087">
    <property type="term" value="C:Ski complex"/>
    <property type="evidence" value="ECO:0007669"/>
    <property type="project" value="InterPro"/>
</dbReference>
<feature type="repeat" description="TPR" evidence="3">
    <location>
        <begin position="1181"/>
        <end position="1214"/>
    </location>
</feature>
<evidence type="ECO:0000256" key="1">
    <source>
        <dbReference type="ARBA" id="ARBA00022737"/>
    </source>
</evidence>
<comment type="caution">
    <text evidence="4">The sequence shown here is derived from an EMBL/GenBank/DDBJ whole genome shotgun (WGS) entry which is preliminary data.</text>
</comment>
<evidence type="ECO:0000256" key="3">
    <source>
        <dbReference type="PROSITE-ProRule" id="PRU00339"/>
    </source>
</evidence>
<dbReference type="SUPFAM" id="SSF48452">
    <property type="entry name" value="TPR-like"/>
    <property type="match status" value="4"/>
</dbReference>
<evidence type="ECO:0000256" key="2">
    <source>
        <dbReference type="ARBA" id="ARBA00022803"/>
    </source>
</evidence>
<dbReference type="Pfam" id="PF13432">
    <property type="entry name" value="TPR_16"/>
    <property type="match status" value="1"/>
</dbReference>
<evidence type="ECO:0000313" key="4">
    <source>
        <dbReference type="EMBL" id="KAF7510837.1"/>
    </source>
</evidence>
<name>A0A8H7E675_9EURO</name>
<organism evidence="4 5">
    <name type="scientific">Endocarpon pusillum</name>
    <dbReference type="NCBI Taxonomy" id="364733"/>
    <lineage>
        <taxon>Eukaryota</taxon>
        <taxon>Fungi</taxon>
        <taxon>Dikarya</taxon>
        <taxon>Ascomycota</taxon>
        <taxon>Pezizomycotina</taxon>
        <taxon>Eurotiomycetes</taxon>
        <taxon>Chaetothyriomycetidae</taxon>
        <taxon>Verrucariales</taxon>
        <taxon>Verrucariaceae</taxon>
        <taxon>Endocarpon</taxon>
    </lineage>
</organism>
<reference evidence="4" key="1">
    <citation type="submission" date="2020-02" db="EMBL/GenBank/DDBJ databases">
        <authorList>
            <person name="Palmer J.M."/>
        </authorList>
    </citation>
    <scope>NUCLEOTIDE SEQUENCE</scope>
    <source>
        <strain evidence="4">EPUS1.4</strain>
        <tissue evidence="4">Thallus</tissue>
    </source>
</reference>
<dbReference type="OrthoDB" id="421075at2759"/>
<accession>A0A8H7E675</accession>
<keyword evidence="5" id="KW-1185">Reference proteome</keyword>
<sequence>MATSKAALKSIKAAIDANDFSSASEKATELVKQDPKIYTGFVFLGFARDKLEDTEGAEKAYEAAIKLKPNDPQALKGSIALFEKQGQKSLDKYHVVALQLAEIYASLDDRTQCQNVIEKYEAFAKKHGSRSQYRHALELHLPSCSLYAYLEGRIPQPSHTLLRMIESMEADEKEWVNSQIGERRTRLGAKIDQVMIDVKRDAFARYPLEALYREIIDWTNDDEARRGFEERLLKRAYENLLVLPNAEKADKRDEVLNHANGMVIVKHPYELAWTIALEWVDAESLAEWDVGLFREFNDFFPELGLSKVLRGFLDSDISPFPRSPSKTLEDGSDIDAEARLSEADRLIMMVEGLDESPSSPLSHRIMAEMYLALGEHSSAVETARKAQDLYIKTARSCGVTLQNSLDSVNTTLANGLITYQAPRYHQDARRLFEEILTRKPTATTPLSGIGMILEDDEDYGEAVLFLDRALRRDPENMRIRAELAWCRALSKDMLMTGLAELEDTLRRIDEQKPINLSMKAEILYRIGFCQWQLNDPSYARGQKDGPYRYFMDSVKANPSFAPAYTMLGIFFEEYGRSRRRARTAFQKAFELSTSEIEAAHRLARIFADSGEWDLVELVARRVEGSGKAIPAPGSKKKAHAWPFAALGVAEMNKQQYSKSIVHFQRALRIAPNAYHCWVGLGESYHNSGRYIAAQRAFHQAKSLEHGVSEVETWFAKYMLANVQRETGAYDRAIEGYETILASRQADFGVALALLQTLTESGWASLENGMFGEASTRAKEALNTALKISWSHTDAFNLWKAVGDACSLLGSVPVYADKVDVEPLKQLVSQNANTEEMEKLAELDHIKLSALQQASRNDDVAEKMSNAFVYHAGAILASKRAILVASQEIHAQAVSWYNLGLMEHRLWMARSPGFVDNQDLLLKAAMKCFKRAIELEASNSEFWNAFGIATLHMHPMLSQHAFVRSLHLNEKSARVWSNLGAFYMIHDDPQLANEAFTRAQSADPDYAYAWLGQGLLATLVGDAREAQGLFTHAFDISRSSSTTVKQKYALSMFDHVAKASTKAANVTSLVQPLFALRQLHNQAPHDVVSRHLAGLLAERIGSFDNSQESLQTVCTMLEAEYEESESTESLSRYSQAKADLARIQLGCKGFREAVGNAETALDLSSEDDSTRFEADTRQTCRLSAHLTAGLAYHFLGNNDEAVGMFQSALEEAQNEPDVVCMLAQVLWAKGGSEERVVAREQLYACVEENPDHVGAVTLLGVIALLDDDQDAIEAVEGDLQAMRLDDKLDVQNKARVIRVLAGVTASAVDQDQVIAEAAIREATKSIMISPGQAIGWSDLAALSDNMYPADMAVVNALRNIPPRGDLTAEELSKAYAQTSRREDALQAIVVAPWKPDGWESLAISLSGEPPF</sequence>
<gene>
    <name evidence="4" type="ORF">GJ744_005937</name>
</gene>
<dbReference type="PANTHER" id="PTHR15704">
    <property type="entry name" value="SUPERKILLER 3 PROTEIN-RELATED"/>
    <property type="match status" value="1"/>
</dbReference>
<protein>
    <recommendedName>
        <fullName evidence="6">Superkiller protein 3</fullName>
    </recommendedName>
</protein>
<evidence type="ECO:0000313" key="5">
    <source>
        <dbReference type="Proteomes" id="UP000606974"/>
    </source>
</evidence>
<evidence type="ECO:0008006" key="6">
    <source>
        <dbReference type="Google" id="ProtNLM"/>
    </source>
</evidence>
<keyword evidence="2 3" id="KW-0802">TPR repeat</keyword>
<feature type="repeat" description="TPR" evidence="3">
    <location>
        <begin position="972"/>
        <end position="1005"/>
    </location>
</feature>
<dbReference type="PROSITE" id="PS50005">
    <property type="entry name" value="TPR"/>
    <property type="match status" value="5"/>
</dbReference>
<feature type="repeat" description="TPR" evidence="3">
    <location>
        <begin position="38"/>
        <end position="71"/>
    </location>
</feature>
<dbReference type="InterPro" id="IPR039226">
    <property type="entry name" value="Ski3/TTC37"/>
</dbReference>
<dbReference type="InterPro" id="IPR019734">
    <property type="entry name" value="TPR_rpt"/>
</dbReference>
<dbReference type="Pfam" id="PF18833">
    <property type="entry name" value="TPR_22"/>
    <property type="match status" value="1"/>
</dbReference>
<dbReference type="GO" id="GO:0006401">
    <property type="term" value="P:RNA catabolic process"/>
    <property type="evidence" value="ECO:0007669"/>
    <property type="project" value="InterPro"/>
</dbReference>
<dbReference type="EMBL" id="JAACFV010000026">
    <property type="protein sequence ID" value="KAF7510837.1"/>
    <property type="molecule type" value="Genomic_DNA"/>
</dbReference>